<sequence length="212" mass="23363">MPRPVPTTVAHFTHLDNLARIATEGLRCDSDADDGVCVTEVGEPSIKARRRHRAIKVAPGGVVADYVPFYFASRSPMLFSIHAGGVPSFTGDSHDVVYLMTTVEKLQAAGLSLVFTDRNAVLELARHSVQVSDLDTLVDWTLMKATYWSNTDDDPDRKERRMAECLAHRAVPWSALSGIAVFDAARAARARHILDSVAIDSPPINVRPEFYF</sequence>
<dbReference type="GO" id="GO:0003677">
    <property type="term" value="F:DNA binding"/>
    <property type="evidence" value="ECO:0007669"/>
    <property type="project" value="UniProtKB-UniRule"/>
</dbReference>
<proteinExistence type="inferred from homology"/>
<reference evidence="9" key="1">
    <citation type="submission" date="2015-07" db="EMBL/GenBank/DDBJ databases">
        <authorList>
            <person name="Urmite Genomes"/>
        </authorList>
    </citation>
    <scope>NUCLEOTIDE SEQUENCE [LARGE SCALE GENOMIC DNA]</scope>
    <source>
        <strain evidence="9">type strain: ATCC 49404</strain>
    </source>
</reference>
<dbReference type="PROSITE" id="PS52018">
    <property type="entry name" value="DART"/>
    <property type="match status" value="1"/>
</dbReference>
<keyword evidence="9" id="KW-1185">Reference proteome</keyword>
<evidence type="ECO:0000259" key="7">
    <source>
        <dbReference type="PROSITE" id="PS52018"/>
    </source>
</evidence>
<keyword evidence="5 6" id="KW-0238">DNA-binding</keyword>
<dbReference type="STRING" id="146018.BN2156_03825"/>
<evidence type="ECO:0000256" key="3">
    <source>
        <dbReference type="ARBA" id="ARBA00022679"/>
    </source>
</evidence>
<protein>
    <recommendedName>
        <fullName evidence="7">DarT domain-containing protein</fullName>
    </recommendedName>
</protein>
<keyword evidence="3 6" id="KW-0808">Transferase</keyword>
<feature type="domain" description="DarT" evidence="7">
    <location>
        <begin position="7"/>
        <end position="212"/>
    </location>
</feature>
<evidence type="ECO:0000256" key="5">
    <source>
        <dbReference type="ARBA" id="ARBA00023125"/>
    </source>
</evidence>
<dbReference type="Proteomes" id="UP000199147">
    <property type="component" value="Unassembled WGS sequence"/>
</dbReference>
<comment type="catalytic activity">
    <reaction evidence="6">
        <text>a thymidine in DNA + NAD(+) = an N-(ADP-alpha-D-ribosyl)-thymidine in DNA + nicotinamide + H(+)</text>
        <dbReference type="Rhea" id="RHEA:71651"/>
        <dbReference type="Rhea" id="RHEA-COMP:13556"/>
        <dbReference type="Rhea" id="RHEA-COMP:18051"/>
        <dbReference type="ChEBI" id="CHEBI:15378"/>
        <dbReference type="ChEBI" id="CHEBI:17154"/>
        <dbReference type="ChEBI" id="CHEBI:57540"/>
        <dbReference type="ChEBI" id="CHEBI:137386"/>
        <dbReference type="ChEBI" id="CHEBI:191199"/>
    </reaction>
</comment>
<dbReference type="OrthoDB" id="9813972at2"/>
<evidence type="ECO:0000313" key="8">
    <source>
        <dbReference type="EMBL" id="CRZ16946.1"/>
    </source>
</evidence>
<feature type="active site" description="Proton acceptor" evidence="6">
    <location>
        <position position="50"/>
    </location>
</feature>
<dbReference type="InterPro" id="IPR029494">
    <property type="entry name" value="DarT"/>
</dbReference>
<comment type="similarity">
    <text evidence="6">Belongs to the DarT ADP-ribosyltransferase family.</text>
</comment>
<keyword evidence="4 6" id="KW-0548">Nucleotidyltransferase</keyword>
<gene>
    <name evidence="8" type="ORF">BN2156_03825</name>
</gene>
<comment type="caution">
    <text evidence="6">Lacks conserved residue(s) required for the propagation of feature annotation.</text>
</comment>
<dbReference type="EMBL" id="CWKH01000002">
    <property type="protein sequence ID" value="CRZ16946.1"/>
    <property type="molecule type" value="Genomic_DNA"/>
</dbReference>
<evidence type="ECO:0000256" key="6">
    <source>
        <dbReference type="PROSITE-ProRule" id="PRU01362"/>
    </source>
</evidence>
<evidence type="ECO:0000256" key="1">
    <source>
        <dbReference type="ARBA" id="ARBA00022649"/>
    </source>
</evidence>
<accession>A0A0H5RT29</accession>
<dbReference type="GO" id="GO:0016779">
    <property type="term" value="F:nucleotidyltransferase activity"/>
    <property type="evidence" value="ECO:0007669"/>
    <property type="project" value="UniProtKB-UniRule"/>
</dbReference>
<name>A0A0H5RT29_9MYCO</name>
<feature type="binding site" evidence="6">
    <location>
        <position position="50"/>
    </location>
    <ligand>
        <name>NAD(+)</name>
        <dbReference type="ChEBI" id="CHEBI:57540"/>
    </ligand>
</feature>
<evidence type="ECO:0000256" key="4">
    <source>
        <dbReference type="ARBA" id="ARBA00022695"/>
    </source>
</evidence>
<keyword evidence="1 6" id="KW-1277">Toxin-antitoxin system</keyword>
<dbReference type="Pfam" id="PF14487">
    <property type="entry name" value="DarT"/>
    <property type="match status" value="1"/>
</dbReference>
<evidence type="ECO:0000256" key="2">
    <source>
        <dbReference type="ARBA" id="ARBA00022676"/>
    </source>
</evidence>
<dbReference type="RefSeq" id="WP_090516533.1">
    <property type="nucleotide sequence ID" value="NZ_CWKH01000002.1"/>
</dbReference>
<keyword evidence="2 6" id="KW-0328">Glycosyltransferase</keyword>
<dbReference type="GO" id="GO:0016757">
    <property type="term" value="F:glycosyltransferase activity"/>
    <property type="evidence" value="ECO:0007669"/>
    <property type="project" value="UniProtKB-UniRule"/>
</dbReference>
<evidence type="ECO:0000313" key="9">
    <source>
        <dbReference type="Proteomes" id="UP000199147"/>
    </source>
</evidence>
<feature type="active site" evidence="6">
    <location>
        <position position="164"/>
    </location>
</feature>
<organism evidence="8 9">
    <name type="scientific">Mycolicibacterium neworleansense</name>
    <dbReference type="NCBI Taxonomy" id="146018"/>
    <lineage>
        <taxon>Bacteria</taxon>
        <taxon>Bacillati</taxon>
        <taxon>Actinomycetota</taxon>
        <taxon>Actinomycetes</taxon>
        <taxon>Mycobacteriales</taxon>
        <taxon>Mycobacteriaceae</taxon>
        <taxon>Mycolicibacterium</taxon>
    </lineage>
</organism>
<feature type="binding site" evidence="6">
    <location>
        <begin position="11"/>
        <end position="13"/>
    </location>
    <ligand>
        <name>NAD(+)</name>
        <dbReference type="ChEBI" id="CHEBI:57540"/>
    </ligand>
</feature>
<dbReference type="AlphaFoldDB" id="A0A0H5RT29"/>